<comment type="caution">
    <text evidence="2">The sequence shown here is derived from an EMBL/GenBank/DDBJ whole genome shotgun (WGS) entry which is preliminary data.</text>
</comment>
<gene>
    <name evidence="2" type="ORF">DL764_005292</name>
</gene>
<proteinExistence type="predicted"/>
<dbReference type="OrthoDB" id="2559882at2759"/>
<accession>A0A4Q4T9J6</accession>
<dbReference type="Proteomes" id="UP000293360">
    <property type="component" value="Unassembled WGS sequence"/>
</dbReference>
<feature type="region of interest" description="Disordered" evidence="1">
    <location>
        <begin position="77"/>
        <end position="131"/>
    </location>
</feature>
<feature type="compositionally biased region" description="Basic and acidic residues" evidence="1">
    <location>
        <begin position="108"/>
        <end position="118"/>
    </location>
</feature>
<dbReference type="AlphaFoldDB" id="A0A4Q4T9J6"/>
<feature type="region of interest" description="Disordered" evidence="1">
    <location>
        <begin position="34"/>
        <end position="65"/>
    </location>
</feature>
<evidence type="ECO:0000256" key="1">
    <source>
        <dbReference type="SAM" id="MobiDB-lite"/>
    </source>
</evidence>
<protein>
    <submittedName>
        <fullName evidence="2">Uncharacterized protein</fullName>
    </submittedName>
</protein>
<organism evidence="2 3">
    <name type="scientific">Monosporascus ibericus</name>
    <dbReference type="NCBI Taxonomy" id="155417"/>
    <lineage>
        <taxon>Eukaryota</taxon>
        <taxon>Fungi</taxon>
        <taxon>Dikarya</taxon>
        <taxon>Ascomycota</taxon>
        <taxon>Pezizomycotina</taxon>
        <taxon>Sordariomycetes</taxon>
        <taxon>Xylariomycetidae</taxon>
        <taxon>Xylariales</taxon>
        <taxon>Xylariales incertae sedis</taxon>
        <taxon>Monosporascus</taxon>
    </lineage>
</organism>
<name>A0A4Q4T9J6_9PEZI</name>
<dbReference type="EMBL" id="QJNU01000274">
    <property type="protein sequence ID" value="RYP03245.1"/>
    <property type="molecule type" value="Genomic_DNA"/>
</dbReference>
<keyword evidence="3" id="KW-1185">Reference proteome</keyword>
<sequence>MRTITRRLASGRILLAPSSPRLLLYTAVLSRPLSTTHVRTASRENEYGQGVSHATGKSKVPETMQKAAPKALEDALPDFIHPTGKDPGQSMNKAHAKDGGEASVVPKKVQEKLPEGAERAVPNTLHDTGDK</sequence>
<evidence type="ECO:0000313" key="3">
    <source>
        <dbReference type="Proteomes" id="UP000293360"/>
    </source>
</evidence>
<reference evidence="2 3" key="1">
    <citation type="submission" date="2018-06" db="EMBL/GenBank/DDBJ databases">
        <title>Complete Genomes of Monosporascus.</title>
        <authorList>
            <person name="Robinson A.J."/>
            <person name="Natvig D.O."/>
        </authorList>
    </citation>
    <scope>NUCLEOTIDE SEQUENCE [LARGE SCALE GENOMIC DNA]</scope>
    <source>
        <strain evidence="2 3">CBS 110550</strain>
    </source>
</reference>
<evidence type="ECO:0000313" key="2">
    <source>
        <dbReference type="EMBL" id="RYP03245.1"/>
    </source>
</evidence>